<protein>
    <submittedName>
        <fullName evidence="1">Reverse transcriptase (RNA-dependent DNA polymerase)</fullName>
    </submittedName>
</protein>
<dbReference type="GO" id="GO:0003964">
    <property type="term" value="F:RNA-directed DNA polymerase activity"/>
    <property type="evidence" value="ECO:0007669"/>
    <property type="project" value="UniProtKB-KW"/>
</dbReference>
<gene>
    <name evidence="1" type="ORF">FMM80_01020</name>
</gene>
<reference evidence="1 2" key="1">
    <citation type="submission" date="2019-07" db="EMBL/GenBank/DDBJ databases">
        <title>Draft genome sequences of 15 bacterial species constituting the stable defined intestinal microbiota of the GM15 gnotobiotic mouse model.</title>
        <authorList>
            <person name="Elie C."/>
            <person name="Mathieu A."/>
            <person name="Saliou A."/>
            <person name="Darnaud M."/>
            <person name="Leulier F."/>
            <person name="Tamellini A."/>
        </authorList>
    </citation>
    <scope>NUCLEOTIDE SEQUENCE [LARGE SCALE GENOMIC DNA]</scope>
    <source>
        <strain evidence="2">ASF 502</strain>
    </source>
</reference>
<accession>A0A9X5H4K6</accession>
<comment type="caution">
    <text evidence="1">The sequence shown here is derived from an EMBL/GenBank/DDBJ whole genome shotgun (WGS) entry which is preliminary data.</text>
</comment>
<keyword evidence="1" id="KW-0695">RNA-directed DNA polymerase</keyword>
<keyword evidence="1" id="KW-0548">Nucleotidyltransferase</keyword>
<keyword evidence="1" id="KW-0808">Transferase</keyword>
<dbReference type="Proteomes" id="UP000474104">
    <property type="component" value="Unassembled WGS sequence"/>
</dbReference>
<dbReference type="AlphaFoldDB" id="A0A9X5H4K6"/>
<sequence>GGLERYNSYYKLKNMDDLYNKLFIYPFITGEHKYNFMKRRKCYDRSRKNFSKNH</sequence>
<evidence type="ECO:0000313" key="2">
    <source>
        <dbReference type="Proteomes" id="UP000474104"/>
    </source>
</evidence>
<organism evidence="1 2">
    <name type="scientific">Schaedlerella arabinosiphila</name>
    <dbReference type="NCBI Taxonomy" id="2044587"/>
    <lineage>
        <taxon>Bacteria</taxon>
        <taxon>Bacillati</taxon>
        <taxon>Bacillota</taxon>
        <taxon>Clostridia</taxon>
        <taxon>Lachnospirales</taxon>
        <taxon>Lachnospiraceae</taxon>
        <taxon>Schaedlerella</taxon>
    </lineage>
</organism>
<feature type="non-terminal residue" evidence="1">
    <location>
        <position position="1"/>
    </location>
</feature>
<dbReference type="EMBL" id="VIRB01000020">
    <property type="protein sequence ID" value="NDO67389.1"/>
    <property type="molecule type" value="Genomic_DNA"/>
</dbReference>
<evidence type="ECO:0000313" key="1">
    <source>
        <dbReference type="EMBL" id="NDO67389.1"/>
    </source>
</evidence>
<proteinExistence type="predicted"/>
<name>A0A9X5H4K6_9FIRM</name>